<evidence type="ECO:0000256" key="5">
    <source>
        <dbReference type="ARBA" id="ARBA00023002"/>
    </source>
</evidence>
<comment type="pathway">
    <text evidence="1">Lipid metabolism; fatty acid beta-oxidation.</text>
</comment>
<keyword evidence="8" id="KW-0456">Lyase</keyword>
<dbReference type="Gene3D" id="3.90.226.10">
    <property type="entry name" value="2-enoyl-CoA Hydratase, Chain A, domain 1"/>
    <property type="match status" value="1"/>
</dbReference>
<comment type="caution">
    <text evidence="13">The sequence shown here is derived from an EMBL/GenBank/DDBJ whole genome shotgun (WGS) entry which is preliminary data.</text>
</comment>
<dbReference type="InterPro" id="IPR008927">
    <property type="entry name" value="6-PGluconate_DH-like_C_sf"/>
</dbReference>
<evidence type="ECO:0000256" key="1">
    <source>
        <dbReference type="ARBA" id="ARBA00005005"/>
    </source>
</evidence>
<dbReference type="UniPathway" id="UPA00659"/>
<dbReference type="SUPFAM" id="SSF51735">
    <property type="entry name" value="NAD(P)-binding Rossmann-fold domains"/>
    <property type="match status" value="1"/>
</dbReference>
<dbReference type="GO" id="GO:0070403">
    <property type="term" value="F:NAD+ binding"/>
    <property type="evidence" value="ECO:0007669"/>
    <property type="project" value="InterPro"/>
</dbReference>
<dbReference type="PANTHER" id="PTHR43612">
    <property type="entry name" value="TRIFUNCTIONAL ENZYME SUBUNIT ALPHA"/>
    <property type="match status" value="1"/>
</dbReference>
<dbReference type="InterPro" id="IPR006176">
    <property type="entry name" value="3-OHacyl-CoA_DH_NAD-bd"/>
</dbReference>
<dbReference type="InterPro" id="IPR036291">
    <property type="entry name" value="NAD(P)-bd_dom_sf"/>
</dbReference>
<evidence type="ECO:0000256" key="6">
    <source>
        <dbReference type="ARBA" id="ARBA00023027"/>
    </source>
</evidence>
<keyword evidence="3" id="KW-0276">Fatty acid metabolism</keyword>
<dbReference type="CDD" id="cd06558">
    <property type="entry name" value="crotonase-like"/>
    <property type="match status" value="1"/>
</dbReference>
<dbReference type="InterPro" id="IPR029045">
    <property type="entry name" value="ClpP/crotonase-like_dom_sf"/>
</dbReference>
<feature type="domain" description="3-hydroxyacyl-CoA dehydrogenase C-terminal" evidence="11">
    <location>
        <begin position="505"/>
        <end position="600"/>
    </location>
</feature>
<dbReference type="GO" id="GO:0004300">
    <property type="term" value="F:enoyl-CoA hydratase activity"/>
    <property type="evidence" value="ECO:0007669"/>
    <property type="project" value="TreeGrafter"/>
</dbReference>
<dbReference type="Gene3D" id="3.40.50.720">
    <property type="entry name" value="NAD(P)-binding Rossmann-like Domain"/>
    <property type="match status" value="1"/>
</dbReference>
<keyword evidence="6" id="KW-0520">NAD</keyword>
<gene>
    <name evidence="13" type="ORF">EHT25_29890</name>
</gene>
<keyword evidence="7" id="KW-0443">Lipid metabolism</keyword>
<keyword evidence="14" id="KW-1185">Reference proteome</keyword>
<dbReference type="EMBL" id="RQJO01000015">
    <property type="protein sequence ID" value="RRA99181.1"/>
    <property type="molecule type" value="Genomic_DNA"/>
</dbReference>
<evidence type="ECO:0000256" key="9">
    <source>
        <dbReference type="ARBA" id="ARBA00023268"/>
    </source>
</evidence>
<dbReference type="PANTHER" id="PTHR43612:SF3">
    <property type="entry name" value="TRIFUNCTIONAL ENZYME SUBUNIT ALPHA, MITOCHONDRIAL"/>
    <property type="match status" value="1"/>
</dbReference>
<dbReference type="Pfam" id="PF00378">
    <property type="entry name" value="ECH_1"/>
    <property type="match status" value="1"/>
</dbReference>
<dbReference type="Pfam" id="PF00725">
    <property type="entry name" value="3HCDH"/>
    <property type="match status" value="1"/>
</dbReference>
<feature type="domain" description="3-hydroxyacyl-CoA dehydrogenase NAD binding" evidence="12">
    <location>
        <begin position="324"/>
        <end position="502"/>
    </location>
</feature>
<dbReference type="SUPFAM" id="SSF52096">
    <property type="entry name" value="ClpP/crotonase"/>
    <property type="match status" value="1"/>
</dbReference>
<protein>
    <submittedName>
        <fullName evidence="13">3-hydroxyacyl-CoA dehydrogenase</fullName>
    </submittedName>
</protein>
<dbReference type="InterPro" id="IPR050136">
    <property type="entry name" value="FA_oxidation_alpha_subunit"/>
</dbReference>
<dbReference type="Pfam" id="PF02737">
    <property type="entry name" value="3HCDH_N"/>
    <property type="match status" value="1"/>
</dbReference>
<keyword evidence="9" id="KW-0511">Multifunctional enzyme</keyword>
<dbReference type="RefSeq" id="WP_124879095.1">
    <property type="nucleotide sequence ID" value="NZ_RQJO01000015.1"/>
</dbReference>
<dbReference type="GO" id="GO:0016509">
    <property type="term" value="F:long-chain (3S)-3-hydroxyacyl-CoA dehydrogenase (NAD+) activity"/>
    <property type="evidence" value="ECO:0007669"/>
    <property type="project" value="TreeGrafter"/>
</dbReference>
<dbReference type="FunFam" id="3.40.50.720:FF:000009">
    <property type="entry name" value="Fatty oxidation complex, alpha subunit"/>
    <property type="match status" value="1"/>
</dbReference>
<accession>A0A3P1BE08</accession>
<keyword evidence="4" id="KW-0442">Lipid degradation</keyword>
<evidence type="ECO:0000313" key="13">
    <source>
        <dbReference type="EMBL" id="RRA99181.1"/>
    </source>
</evidence>
<evidence type="ECO:0000259" key="12">
    <source>
        <dbReference type="Pfam" id="PF02737"/>
    </source>
</evidence>
<dbReference type="GO" id="GO:0006635">
    <property type="term" value="P:fatty acid beta-oxidation"/>
    <property type="evidence" value="ECO:0007669"/>
    <property type="project" value="UniProtKB-UniPathway"/>
</dbReference>
<comment type="catalytic activity">
    <reaction evidence="10">
        <text>a (3S)-3-hydroxyacyl-CoA + NAD(+) = a 3-oxoacyl-CoA + NADH + H(+)</text>
        <dbReference type="Rhea" id="RHEA:22432"/>
        <dbReference type="ChEBI" id="CHEBI:15378"/>
        <dbReference type="ChEBI" id="CHEBI:57318"/>
        <dbReference type="ChEBI" id="CHEBI:57540"/>
        <dbReference type="ChEBI" id="CHEBI:57945"/>
        <dbReference type="ChEBI" id="CHEBI:90726"/>
        <dbReference type="EC" id="1.1.1.35"/>
    </reaction>
</comment>
<organism evidence="13 14">
    <name type="scientific">Larkinella rosea</name>
    <dbReference type="NCBI Taxonomy" id="2025312"/>
    <lineage>
        <taxon>Bacteria</taxon>
        <taxon>Pseudomonadati</taxon>
        <taxon>Bacteroidota</taxon>
        <taxon>Cytophagia</taxon>
        <taxon>Cytophagales</taxon>
        <taxon>Spirosomataceae</taxon>
        <taxon>Larkinella</taxon>
    </lineage>
</organism>
<dbReference type="InterPro" id="IPR001753">
    <property type="entry name" value="Enoyl-CoA_hydra/iso"/>
</dbReference>
<sequence length="720" mass="78095">MINYTINRHVAILSWNMTSSPMNVMNDDSTPAFAAALQRAYDDVDVKGIIVTSEKNEFIAGADLKMILRNNEKDPAEMLKISAELNRIFRAIETSGKPAVAAINGTALGGGYEACLACHHRIALDHPKAIIGLPEVTLGLLPGGGGTQRLPRMLGMEAALPLLLEGKRVSPAEALALGLVDELAVSREELMEKAFAWIDAHPEPLQPWDERDRKTGQIVGKENFKVPGGGVQSTTGARVFSAGTAMLMEKTHGNYPAPLAIMSCVYEGLQVNIDRALVIEARYFVQVARSKVAKGLIQTMFLGLNEANKGIRRPKDIPATDVKKVGILGAGMMGSGIAYAAASVGIDVVLKDVSLEAAEKGKDYSRTVFKKAIERGKATQEKAEAALNLIKPTADAEDLRGCDLIIEAVFENRALKAQVTQEAEPMLAEQGIFASNTSTLPISGLALASAKPANFIGLHFFSPVDKMQLVEVIRGKQTSAYALAFALDFVKKIRKTPIVVNDSRGFYTSRVFTMYTAESMELLKEGINPVLIENAGKAAGMPVGPLAVTDEVSLDLIHKISGQSIKDGVLSEDDTAYQIGGKFVELGRLGKKSKAGFYEYPPDGKKFLWPGLAELFPLAETQPSVDEIKKRLFYRQVLETVRCFEEGVIQTQLDADIGSILAWGFPAYTGGALSFVDYVGIANFVQEADRLADAYGERFRPTPRLREMAKQGVSYFKQTN</sequence>
<keyword evidence="5" id="KW-0560">Oxidoreductase</keyword>
<evidence type="ECO:0000259" key="11">
    <source>
        <dbReference type="Pfam" id="PF00725"/>
    </source>
</evidence>
<evidence type="ECO:0000256" key="8">
    <source>
        <dbReference type="ARBA" id="ARBA00023239"/>
    </source>
</evidence>
<evidence type="ECO:0000256" key="7">
    <source>
        <dbReference type="ARBA" id="ARBA00023098"/>
    </source>
</evidence>
<dbReference type="InterPro" id="IPR006108">
    <property type="entry name" value="3HC_DH_C"/>
</dbReference>
<dbReference type="Gene3D" id="1.10.1040.50">
    <property type="match status" value="1"/>
</dbReference>
<evidence type="ECO:0000313" key="14">
    <source>
        <dbReference type="Proteomes" id="UP000271925"/>
    </source>
</evidence>
<dbReference type="OrthoDB" id="9771883at2"/>
<dbReference type="Proteomes" id="UP000271925">
    <property type="component" value="Unassembled WGS sequence"/>
</dbReference>
<reference evidence="13 14" key="1">
    <citation type="submission" date="2018-11" db="EMBL/GenBank/DDBJ databases">
        <authorList>
            <person name="Zhou Z."/>
            <person name="Wang G."/>
        </authorList>
    </citation>
    <scope>NUCLEOTIDE SEQUENCE [LARGE SCALE GENOMIC DNA]</scope>
    <source>
        <strain evidence="13 14">KCTC52004</strain>
    </source>
</reference>
<dbReference type="AlphaFoldDB" id="A0A3P1BE08"/>
<dbReference type="SUPFAM" id="SSF48179">
    <property type="entry name" value="6-phosphogluconate dehydrogenase C-terminal domain-like"/>
    <property type="match status" value="2"/>
</dbReference>
<evidence type="ECO:0000256" key="3">
    <source>
        <dbReference type="ARBA" id="ARBA00022832"/>
    </source>
</evidence>
<evidence type="ECO:0000256" key="10">
    <source>
        <dbReference type="ARBA" id="ARBA00049556"/>
    </source>
</evidence>
<proteinExistence type="inferred from homology"/>
<evidence type="ECO:0000256" key="2">
    <source>
        <dbReference type="ARBA" id="ARBA00007005"/>
    </source>
</evidence>
<evidence type="ECO:0000256" key="4">
    <source>
        <dbReference type="ARBA" id="ARBA00022963"/>
    </source>
</evidence>
<name>A0A3P1BE08_9BACT</name>
<comment type="similarity">
    <text evidence="2">In the central section; belongs to the 3-hydroxyacyl-CoA dehydrogenase family.</text>
</comment>